<dbReference type="InterPro" id="IPR005467">
    <property type="entry name" value="His_kinase_dom"/>
</dbReference>
<feature type="coiled-coil region" evidence="5">
    <location>
        <begin position="388"/>
        <end position="415"/>
    </location>
</feature>
<evidence type="ECO:0000256" key="1">
    <source>
        <dbReference type="ARBA" id="ARBA00000085"/>
    </source>
</evidence>
<dbReference type="InterPro" id="IPR000014">
    <property type="entry name" value="PAS"/>
</dbReference>
<feature type="transmembrane region" description="Helical" evidence="6">
    <location>
        <begin position="182"/>
        <end position="202"/>
    </location>
</feature>
<dbReference type="CDD" id="cd17546">
    <property type="entry name" value="REC_hyHK_CKI1_RcsC-like"/>
    <property type="match status" value="1"/>
</dbReference>
<evidence type="ECO:0000256" key="5">
    <source>
        <dbReference type="SAM" id="Coils"/>
    </source>
</evidence>
<dbReference type="InterPro" id="IPR036890">
    <property type="entry name" value="HATPase_C_sf"/>
</dbReference>
<feature type="domain" description="PAC" evidence="10">
    <location>
        <begin position="352"/>
        <end position="404"/>
    </location>
</feature>
<dbReference type="PRINTS" id="PR00344">
    <property type="entry name" value="BCTRLSENSOR"/>
</dbReference>
<dbReference type="SUPFAM" id="SSF47384">
    <property type="entry name" value="Homodimeric domain of signal transducing histidine kinase"/>
    <property type="match status" value="1"/>
</dbReference>
<dbReference type="InterPro" id="IPR036097">
    <property type="entry name" value="HisK_dim/P_sf"/>
</dbReference>
<dbReference type="SUPFAM" id="SSF47226">
    <property type="entry name" value="Histidine-containing phosphotransfer domain, HPT domain"/>
    <property type="match status" value="1"/>
</dbReference>
<evidence type="ECO:0000256" key="4">
    <source>
        <dbReference type="PROSITE-ProRule" id="PRU00169"/>
    </source>
</evidence>
<feature type="domain" description="PAS" evidence="9">
    <location>
        <begin position="278"/>
        <end position="349"/>
    </location>
</feature>
<dbReference type="Pfam" id="PF08447">
    <property type="entry name" value="PAS_3"/>
    <property type="match status" value="2"/>
</dbReference>
<dbReference type="InterPro" id="IPR003594">
    <property type="entry name" value="HATPase_dom"/>
</dbReference>
<dbReference type="PANTHER" id="PTHR45339">
    <property type="entry name" value="HYBRID SIGNAL TRANSDUCTION HISTIDINE KINASE J"/>
    <property type="match status" value="1"/>
</dbReference>
<gene>
    <name evidence="11" type="ORF">JI741_21890</name>
</gene>
<evidence type="ECO:0000256" key="6">
    <source>
        <dbReference type="SAM" id="Phobius"/>
    </source>
</evidence>
<feature type="domain" description="Histidine kinase" evidence="7">
    <location>
        <begin position="549"/>
        <end position="769"/>
    </location>
</feature>
<feature type="domain" description="Response regulatory" evidence="8">
    <location>
        <begin position="792"/>
        <end position="910"/>
    </location>
</feature>
<protein>
    <recommendedName>
        <fullName evidence="2">histidine kinase</fullName>
        <ecNumber evidence="2">2.7.13.3</ecNumber>
    </recommendedName>
</protein>
<dbReference type="SUPFAM" id="SSF55874">
    <property type="entry name" value="ATPase domain of HSP90 chaperone/DNA topoisomerase II/histidine kinase"/>
    <property type="match status" value="1"/>
</dbReference>
<dbReference type="NCBIfam" id="TIGR00229">
    <property type="entry name" value="sensory_box"/>
    <property type="match status" value="2"/>
</dbReference>
<proteinExistence type="predicted"/>
<dbReference type="Pfam" id="PF02518">
    <property type="entry name" value="HATPase_c"/>
    <property type="match status" value="1"/>
</dbReference>
<dbReference type="InterPro" id="IPR013655">
    <property type="entry name" value="PAS_fold_3"/>
</dbReference>
<sequence length="1036" mass="116390">MKKADTVKKLLILSFGLCVITSVVAYYGYLEKREAQFWVDHTGKVIHESYRVLAHFNDVETNQRGFLITGDTSYSRAYRQATDSLTEKLEDVRQLTADNAVQKAFIATTIVPIVDRRLRDIELAFRGGSDSAATVFSGNSFRASSEARQQMNDAIEHIDARESGLLKARQAQLKNITTSTEWLVYSSLVLIAITSLLAFITIQRVQEQNHQLIASLQRANDTLETTVEEKTRDLRKANEDLQDSNSSLGAMNEELQASQEEVKSYLDYTLALQTNLEKSERLHRLLSENSQDIIAMFSLDNKFEYLSPAITRVLGYEPEELVGRAGIELVHPDDVARLEVPSDIAAKGKKVTNPYFRLRHKHGHYVWMEAHSNPIVDDQGNIVGIQAINRDITDRKQAEEALADSERKYRLVSENTSDFIALQSPDGMYTYVSPSVTDLLGYEPSELIGQIGFYLIHPDDVTDALSVAKDKPSHKEVNHHSHFRMQKKDGSYLWVEASTQPIVDDDGTLVAVQTAARDITIRKKAEIALIEAKEKAEEATLAKSQFLSTMSHEIRTPMNAVIGLTNILLESEPREDQLESLRLLKFSGENLLGIINDILDFSKIEAGKITLESIHFNLYEMLTNLTTMYGKRAQEKNIRLDLHYNDDVPRTMKGDPVRLNQVVTNLVGNAIKFTERGYVVLDVSAVRQDNGHRLTLSVKDSGIGLEKHQIDHIFESFSQASSDTTRKYGGTGLGLAITKRIVALMGGTIVVESVPGYGSTFTVVVVLEEGDADAFAVVGPVVVRDLEALKAKVLLVEDNRVNQVVANNFLKKWGIEVDFAGNGQEALEFIQRKGYSLVLMDLQMPVMDGYTAARKIRDMADPYFKTVPIIALTASAMLEIRQKAFDCGMNDYISKPFDPQDLRAKLSHYIVEVEHEAMAAPLTWSKDLDLYTEGNPEFKRELAVMILKNVNEARHSVTLLKTTGDAEQYHHTLHKIRTSVRLLGDQEFEHTLEEIARRLHAEPGKNHDSLYLRFEKQSAMLLRGLQEEIDALESSL</sequence>
<dbReference type="InterPro" id="IPR004358">
    <property type="entry name" value="Sig_transdc_His_kin-like_C"/>
</dbReference>
<dbReference type="Gene3D" id="3.30.450.20">
    <property type="entry name" value="PAS domain"/>
    <property type="match status" value="2"/>
</dbReference>
<feature type="modified residue" description="4-aspartylphosphate" evidence="4">
    <location>
        <position position="841"/>
    </location>
</feature>
<dbReference type="Pfam" id="PF00512">
    <property type="entry name" value="HisKA"/>
    <property type="match status" value="1"/>
</dbReference>
<dbReference type="CDD" id="cd16922">
    <property type="entry name" value="HATPase_EvgS-ArcB-TorS-like"/>
    <property type="match status" value="1"/>
</dbReference>
<dbReference type="SUPFAM" id="SSF52172">
    <property type="entry name" value="CheY-like"/>
    <property type="match status" value="1"/>
</dbReference>
<dbReference type="SMART" id="SM00388">
    <property type="entry name" value="HisKA"/>
    <property type="match status" value="1"/>
</dbReference>
<dbReference type="PROSITE" id="PS50113">
    <property type="entry name" value="PAC"/>
    <property type="match status" value="2"/>
</dbReference>
<dbReference type="EC" id="2.7.13.3" evidence="2"/>
<dbReference type="CDD" id="cd19410">
    <property type="entry name" value="HK9-like_sensor"/>
    <property type="match status" value="1"/>
</dbReference>
<dbReference type="Gene3D" id="3.30.565.10">
    <property type="entry name" value="Histidine kinase-like ATPase, C-terminal domain"/>
    <property type="match status" value="1"/>
</dbReference>
<comment type="catalytic activity">
    <reaction evidence="1">
        <text>ATP + protein L-histidine = ADP + protein N-phospho-L-histidine.</text>
        <dbReference type="EC" id="2.7.13.3"/>
    </reaction>
</comment>
<dbReference type="InterPro" id="IPR001789">
    <property type="entry name" value="Sig_transdc_resp-reg_receiver"/>
</dbReference>
<dbReference type="Gene3D" id="3.40.50.2300">
    <property type="match status" value="1"/>
</dbReference>
<dbReference type="Pfam" id="PF00072">
    <property type="entry name" value="Response_reg"/>
    <property type="match status" value="1"/>
</dbReference>
<keyword evidence="3 4" id="KW-0597">Phosphoprotein</keyword>
<keyword evidence="5" id="KW-0175">Coiled coil</keyword>
<dbReference type="InterPro" id="IPR035965">
    <property type="entry name" value="PAS-like_dom_sf"/>
</dbReference>
<dbReference type="EMBL" id="JAERRB010000008">
    <property type="protein sequence ID" value="MBL0743899.1"/>
    <property type="molecule type" value="Genomic_DNA"/>
</dbReference>
<dbReference type="Pfam" id="PF05227">
    <property type="entry name" value="CHASE3"/>
    <property type="match status" value="1"/>
</dbReference>
<evidence type="ECO:0000259" key="8">
    <source>
        <dbReference type="PROSITE" id="PS50110"/>
    </source>
</evidence>
<dbReference type="CDD" id="cd00130">
    <property type="entry name" value="PAS"/>
    <property type="match status" value="2"/>
</dbReference>
<dbReference type="PROSITE" id="PS50109">
    <property type="entry name" value="HIS_KIN"/>
    <property type="match status" value="1"/>
</dbReference>
<evidence type="ECO:0000313" key="12">
    <source>
        <dbReference type="Proteomes" id="UP000613030"/>
    </source>
</evidence>
<dbReference type="SMART" id="SM00448">
    <property type="entry name" value="REC"/>
    <property type="match status" value="1"/>
</dbReference>
<comment type="caution">
    <text evidence="11">The sequence shown here is derived from an EMBL/GenBank/DDBJ whole genome shotgun (WGS) entry which is preliminary data.</text>
</comment>
<dbReference type="InterPro" id="IPR036641">
    <property type="entry name" value="HPT_dom_sf"/>
</dbReference>
<evidence type="ECO:0000256" key="2">
    <source>
        <dbReference type="ARBA" id="ARBA00012438"/>
    </source>
</evidence>
<dbReference type="RefSeq" id="WP_202013482.1">
    <property type="nucleotide sequence ID" value="NZ_JAERRB010000008.1"/>
</dbReference>
<dbReference type="SUPFAM" id="SSF55785">
    <property type="entry name" value="PYP-like sensor domain (PAS domain)"/>
    <property type="match status" value="2"/>
</dbReference>
<keyword evidence="6" id="KW-0812">Transmembrane</keyword>
<dbReference type="SMART" id="SM00086">
    <property type="entry name" value="PAC"/>
    <property type="match status" value="2"/>
</dbReference>
<keyword evidence="6" id="KW-0472">Membrane</keyword>
<dbReference type="CDD" id="cd00082">
    <property type="entry name" value="HisKA"/>
    <property type="match status" value="1"/>
</dbReference>
<dbReference type="SMART" id="SM00387">
    <property type="entry name" value="HATPase_c"/>
    <property type="match status" value="1"/>
</dbReference>
<dbReference type="PROSITE" id="PS50112">
    <property type="entry name" value="PAS"/>
    <property type="match status" value="2"/>
</dbReference>
<dbReference type="SMART" id="SM00091">
    <property type="entry name" value="PAS"/>
    <property type="match status" value="2"/>
</dbReference>
<evidence type="ECO:0000313" key="11">
    <source>
        <dbReference type="EMBL" id="MBL0743899.1"/>
    </source>
</evidence>
<dbReference type="InterPro" id="IPR001610">
    <property type="entry name" value="PAC"/>
</dbReference>
<organism evidence="11 12">
    <name type="scientific">Chryseolinea lacunae</name>
    <dbReference type="NCBI Taxonomy" id="2801331"/>
    <lineage>
        <taxon>Bacteria</taxon>
        <taxon>Pseudomonadati</taxon>
        <taxon>Bacteroidota</taxon>
        <taxon>Cytophagia</taxon>
        <taxon>Cytophagales</taxon>
        <taxon>Fulvivirgaceae</taxon>
        <taxon>Chryseolinea</taxon>
    </lineage>
</organism>
<feature type="domain" description="PAS" evidence="9">
    <location>
        <begin position="405"/>
        <end position="460"/>
    </location>
</feature>
<dbReference type="Gene3D" id="1.10.287.130">
    <property type="match status" value="1"/>
</dbReference>
<dbReference type="InterPro" id="IPR000700">
    <property type="entry name" value="PAS-assoc_C"/>
</dbReference>
<dbReference type="InterPro" id="IPR007891">
    <property type="entry name" value="CHASE3"/>
</dbReference>
<accession>A0ABS1KX01</accession>
<evidence type="ECO:0000259" key="9">
    <source>
        <dbReference type="PROSITE" id="PS50112"/>
    </source>
</evidence>
<dbReference type="InterPro" id="IPR011006">
    <property type="entry name" value="CheY-like_superfamily"/>
</dbReference>
<reference evidence="11 12" key="1">
    <citation type="submission" date="2021-01" db="EMBL/GenBank/DDBJ databases">
        <title>Chryseolinea sp. Jin1 Genome sequencing and assembly.</title>
        <authorList>
            <person name="Kim I."/>
        </authorList>
    </citation>
    <scope>NUCLEOTIDE SEQUENCE [LARGE SCALE GENOMIC DNA]</scope>
    <source>
        <strain evidence="11 12">Jin1</strain>
    </source>
</reference>
<feature type="domain" description="PAC" evidence="10">
    <location>
        <begin position="479"/>
        <end position="531"/>
    </location>
</feature>
<dbReference type="Proteomes" id="UP000613030">
    <property type="component" value="Unassembled WGS sequence"/>
</dbReference>
<feature type="coiled-coil region" evidence="5">
    <location>
        <begin position="202"/>
        <end position="261"/>
    </location>
</feature>
<dbReference type="PANTHER" id="PTHR45339:SF5">
    <property type="entry name" value="HISTIDINE KINASE"/>
    <property type="match status" value="1"/>
</dbReference>
<evidence type="ECO:0000256" key="3">
    <source>
        <dbReference type="ARBA" id="ARBA00022553"/>
    </source>
</evidence>
<keyword evidence="12" id="KW-1185">Reference proteome</keyword>
<name>A0ABS1KX01_9BACT</name>
<evidence type="ECO:0000259" key="7">
    <source>
        <dbReference type="PROSITE" id="PS50109"/>
    </source>
</evidence>
<evidence type="ECO:0000259" key="10">
    <source>
        <dbReference type="PROSITE" id="PS50113"/>
    </source>
</evidence>
<keyword evidence="6" id="KW-1133">Transmembrane helix</keyword>
<dbReference type="PROSITE" id="PS50110">
    <property type="entry name" value="RESPONSE_REGULATORY"/>
    <property type="match status" value="1"/>
</dbReference>
<dbReference type="InterPro" id="IPR003661">
    <property type="entry name" value="HisK_dim/P_dom"/>
</dbReference>